<dbReference type="InterPro" id="IPR039198">
    <property type="entry name" value="Srl3/Whi5"/>
</dbReference>
<feature type="compositionally biased region" description="Polar residues" evidence="9">
    <location>
        <begin position="303"/>
        <end position="317"/>
    </location>
</feature>
<protein>
    <submittedName>
        <fullName evidence="10">Uncharacterized protein</fullName>
    </submittedName>
</protein>
<evidence type="ECO:0000256" key="9">
    <source>
        <dbReference type="SAM" id="MobiDB-lite"/>
    </source>
</evidence>
<keyword evidence="5" id="KW-0678">Repressor</keyword>
<dbReference type="PANTHER" id="PTHR28246">
    <property type="entry name" value="G1-SPECIFIC TRANSCRIPTIONAL REPRESSOR WHI5-RELATED"/>
    <property type="match status" value="1"/>
</dbReference>
<evidence type="ECO:0000313" key="11">
    <source>
        <dbReference type="Proteomes" id="UP000243723"/>
    </source>
</evidence>
<sequence>MATFRSYPHNPTGSQESLGSYSSGTAVATSSTASQATADTDLSVPTSPQLKMPDASSQQTHATQSLQQSSTQIHNRLHTPENQIDASARRPSAQTSPMSIATPATGHKRMASGEVKSLDANTYRSPAYASRAGLTRTGSVGSVGSKASEVAGTLKERLTYAMTKVQHGWEHHNIDQVERLAAAAAISPRTIISPREYGRGVHPSPRSAGFPSRILVDQMPHYQVPYQVDQIKSAPLIHSRAERASSDESMSPPTKRRMAHDSVVSPSGRTNPRGGLAPAADLAAPTSPYRQHARRGSAPRNDSIASSPTQRVPTTPKGNRPATIRTQTQTAHAEQEAMDALLLMGSPSNGAFPRGSQQSSAAQSPQRRNFAPAAPRQALQYRSESNDSIPSVDSIEGRHHAADVMRQRGAILDQIEAES</sequence>
<evidence type="ECO:0000256" key="1">
    <source>
        <dbReference type="ARBA" id="ARBA00004123"/>
    </source>
</evidence>
<evidence type="ECO:0000256" key="5">
    <source>
        <dbReference type="ARBA" id="ARBA00022491"/>
    </source>
</evidence>
<feature type="compositionally biased region" description="Polar residues" evidence="9">
    <location>
        <begin position="380"/>
        <end position="391"/>
    </location>
</feature>
<keyword evidence="8" id="KW-0539">Nucleus</keyword>
<evidence type="ECO:0000256" key="2">
    <source>
        <dbReference type="ARBA" id="ARBA00004496"/>
    </source>
</evidence>
<evidence type="ECO:0000313" key="10">
    <source>
        <dbReference type="EMBL" id="PSK37352.1"/>
    </source>
</evidence>
<dbReference type="GO" id="GO:0033309">
    <property type="term" value="C:SBF transcription complex"/>
    <property type="evidence" value="ECO:0007669"/>
    <property type="project" value="TreeGrafter"/>
</dbReference>
<comment type="caution">
    <text evidence="10">The sequence shown here is derived from an EMBL/GenBank/DDBJ whole genome shotgun (WGS) entry which is preliminary data.</text>
</comment>
<gene>
    <name evidence="10" type="ORF">B9Z65_2094</name>
</gene>
<evidence type="ECO:0000256" key="7">
    <source>
        <dbReference type="ARBA" id="ARBA00023163"/>
    </source>
</evidence>
<comment type="subcellular location">
    <subcellularLocation>
        <location evidence="2">Cytoplasm</location>
    </subcellularLocation>
    <subcellularLocation>
        <location evidence="1">Nucleus</location>
    </subcellularLocation>
</comment>
<dbReference type="InterPro" id="IPR013734">
    <property type="entry name" value="TF_Nrm1/Whi5"/>
</dbReference>
<dbReference type="OrthoDB" id="2359117at2759"/>
<dbReference type="Proteomes" id="UP000243723">
    <property type="component" value="Unassembled WGS sequence"/>
</dbReference>
<evidence type="ECO:0000256" key="6">
    <source>
        <dbReference type="ARBA" id="ARBA00023015"/>
    </source>
</evidence>
<feature type="compositionally biased region" description="Low complexity" evidence="9">
    <location>
        <begin position="274"/>
        <end position="285"/>
    </location>
</feature>
<feature type="compositionally biased region" description="Polar residues" evidence="9">
    <location>
        <begin position="9"/>
        <end position="21"/>
    </location>
</feature>
<accession>A0A2P7YN13</accession>
<keyword evidence="11" id="KW-1185">Reference proteome</keyword>
<proteinExistence type="inferred from homology"/>
<dbReference type="GO" id="GO:0003712">
    <property type="term" value="F:transcription coregulator activity"/>
    <property type="evidence" value="ECO:0007669"/>
    <property type="project" value="TreeGrafter"/>
</dbReference>
<keyword evidence="4" id="KW-0963">Cytoplasm</keyword>
<dbReference type="GO" id="GO:0000082">
    <property type="term" value="P:G1/S transition of mitotic cell cycle"/>
    <property type="evidence" value="ECO:0007669"/>
    <property type="project" value="InterPro"/>
</dbReference>
<dbReference type="PANTHER" id="PTHR28246:SF1">
    <property type="entry name" value="G1-SPECIFIC TRANSCRIPTIONAL REPRESSOR WHI5-RELATED"/>
    <property type="match status" value="1"/>
</dbReference>
<comment type="similarity">
    <text evidence="3">Belongs to the WHI5/NRM1 family.</text>
</comment>
<evidence type="ECO:0000256" key="4">
    <source>
        <dbReference type="ARBA" id="ARBA00022490"/>
    </source>
</evidence>
<dbReference type="EMBL" id="NHZQ01000412">
    <property type="protein sequence ID" value="PSK37352.1"/>
    <property type="molecule type" value="Genomic_DNA"/>
</dbReference>
<dbReference type="Pfam" id="PF08528">
    <property type="entry name" value="Whi5"/>
    <property type="match status" value="1"/>
</dbReference>
<feature type="compositionally biased region" description="Polar residues" evidence="9">
    <location>
        <begin position="43"/>
        <end position="73"/>
    </location>
</feature>
<reference evidence="10 11" key="1">
    <citation type="submission" date="2017-05" db="EMBL/GenBank/DDBJ databases">
        <title>Draft genome sequence of Elsinoe australis.</title>
        <authorList>
            <person name="Cheng Q."/>
        </authorList>
    </citation>
    <scope>NUCLEOTIDE SEQUENCE [LARGE SCALE GENOMIC DNA]</scope>
    <source>
        <strain evidence="10 11">NL1</strain>
    </source>
</reference>
<feature type="region of interest" description="Disordered" evidence="9">
    <location>
        <begin position="85"/>
        <end position="111"/>
    </location>
</feature>
<feature type="region of interest" description="Disordered" evidence="9">
    <location>
        <begin position="1"/>
        <end position="73"/>
    </location>
</feature>
<dbReference type="AlphaFoldDB" id="A0A2P7YN13"/>
<feature type="compositionally biased region" description="Low complexity" evidence="9">
    <location>
        <begin position="356"/>
        <end position="366"/>
    </location>
</feature>
<dbReference type="GO" id="GO:0005737">
    <property type="term" value="C:cytoplasm"/>
    <property type="evidence" value="ECO:0007669"/>
    <property type="project" value="UniProtKB-SubCell"/>
</dbReference>
<organism evidence="10 11">
    <name type="scientific">Elsinoe australis</name>
    <dbReference type="NCBI Taxonomy" id="40998"/>
    <lineage>
        <taxon>Eukaryota</taxon>
        <taxon>Fungi</taxon>
        <taxon>Dikarya</taxon>
        <taxon>Ascomycota</taxon>
        <taxon>Pezizomycotina</taxon>
        <taxon>Dothideomycetes</taxon>
        <taxon>Dothideomycetidae</taxon>
        <taxon>Myriangiales</taxon>
        <taxon>Elsinoaceae</taxon>
        <taxon>Elsinoe</taxon>
    </lineage>
</organism>
<feature type="region of interest" description="Disordered" evidence="9">
    <location>
        <begin position="240"/>
        <end position="401"/>
    </location>
</feature>
<feature type="compositionally biased region" description="Low complexity" evidence="9">
    <location>
        <begin position="22"/>
        <end position="40"/>
    </location>
</feature>
<dbReference type="STRING" id="40998.A0A2P7YN13"/>
<keyword evidence="6" id="KW-0805">Transcription regulation</keyword>
<keyword evidence="7" id="KW-0804">Transcription</keyword>
<evidence type="ECO:0000256" key="8">
    <source>
        <dbReference type="ARBA" id="ARBA00023242"/>
    </source>
</evidence>
<evidence type="ECO:0000256" key="3">
    <source>
        <dbReference type="ARBA" id="ARBA00006922"/>
    </source>
</evidence>
<name>A0A2P7YN13_9PEZI</name>